<feature type="domain" description="Serine dehydratase beta chain" evidence="13">
    <location>
        <begin position="14"/>
        <end position="86"/>
    </location>
</feature>
<dbReference type="CDD" id="cd04903">
    <property type="entry name" value="ACT_LSD"/>
    <property type="match status" value="1"/>
</dbReference>
<dbReference type="GO" id="GO:0006094">
    <property type="term" value="P:gluconeogenesis"/>
    <property type="evidence" value="ECO:0007669"/>
    <property type="project" value="UniProtKB-UniRule"/>
</dbReference>
<evidence type="ECO:0000256" key="10">
    <source>
        <dbReference type="ARBA" id="ARBA00049406"/>
    </source>
</evidence>
<evidence type="ECO:0000256" key="4">
    <source>
        <dbReference type="ARBA" id="ARBA00022432"/>
    </source>
</evidence>
<evidence type="ECO:0000256" key="2">
    <source>
        <dbReference type="ARBA" id="ARBA00004742"/>
    </source>
</evidence>
<comment type="cofactor">
    <cofactor evidence="1 12">
        <name>[4Fe-4S] cluster</name>
        <dbReference type="ChEBI" id="CHEBI:49883"/>
    </cofactor>
</comment>
<dbReference type="eggNOG" id="COG1760">
    <property type="taxonomic scope" value="Bacteria"/>
</dbReference>
<comment type="pathway">
    <text evidence="2 11">Carbohydrate biosynthesis; gluconeogenesis.</text>
</comment>
<keyword evidence="9 11" id="KW-0456">Lyase</keyword>
<dbReference type="PANTHER" id="PTHR30182">
    <property type="entry name" value="L-SERINE DEHYDRATASE"/>
    <property type="match status" value="1"/>
</dbReference>
<dbReference type="Gene3D" id="3.30.70.260">
    <property type="match status" value="1"/>
</dbReference>
<comment type="catalytic activity">
    <reaction evidence="10 11 12">
        <text>L-serine = pyruvate + NH4(+)</text>
        <dbReference type="Rhea" id="RHEA:19169"/>
        <dbReference type="ChEBI" id="CHEBI:15361"/>
        <dbReference type="ChEBI" id="CHEBI:28938"/>
        <dbReference type="ChEBI" id="CHEBI:33384"/>
        <dbReference type="EC" id="4.3.1.17"/>
    </reaction>
</comment>
<name>L0EC91_THECK</name>
<reference evidence="15" key="1">
    <citation type="submission" date="2012-01" db="EMBL/GenBank/DDBJ databases">
        <title>Complete sequence of chromosome of Thermobacillus composti KWC4.</title>
        <authorList>
            <person name="Lucas S."/>
            <person name="Han J."/>
            <person name="Lapidus A."/>
            <person name="Cheng J.-F."/>
            <person name="Goodwin L."/>
            <person name="Pitluck S."/>
            <person name="Peters L."/>
            <person name="Ovchinnikova G."/>
            <person name="Teshima H."/>
            <person name="Detter J.C."/>
            <person name="Han C."/>
            <person name="Tapia R."/>
            <person name="Land M."/>
            <person name="Hauser L."/>
            <person name="Kyrpides N."/>
            <person name="Ivanova N."/>
            <person name="Pagani I."/>
            <person name="Anderson I."/>
            <person name="Woyke T."/>
        </authorList>
    </citation>
    <scope>NUCLEOTIDE SEQUENCE [LARGE SCALE GENOMIC DNA]</scope>
    <source>
        <strain evidence="15">DSM 18247 / JCM 13945 / KWC4</strain>
    </source>
</reference>
<accession>L0EC91</accession>
<keyword evidence="4 11" id="KW-0312">Gluconeogenesis</keyword>
<evidence type="ECO:0000256" key="8">
    <source>
        <dbReference type="ARBA" id="ARBA00023014"/>
    </source>
</evidence>
<dbReference type="SUPFAM" id="SSF143548">
    <property type="entry name" value="Serine metabolism enzymes domain"/>
    <property type="match status" value="1"/>
</dbReference>
<dbReference type="InterPro" id="IPR005131">
    <property type="entry name" value="Ser_deHydtase_bsu"/>
</dbReference>
<dbReference type="Pfam" id="PF03315">
    <property type="entry name" value="SDH_beta"/>
    <property type="match status" value="1"/>
</dbReference>
<keyword evidence="15" id="KW-1185">Reference proteome</keyword>
<dbReference type="EMBL" id="CP003255">
    <property type="protein sequence ID" value="AGA57402.1"/>
    <property type="molecule type" value="Genomic_DNA"/>
</dbReference>
<dbReference type="NCBIfam" id="TIGR00719">
    <property type="entry name" value="sda_beta"/>
    <property type="match status" value="1"/>
</dbReference>
<keyword evidence="8 11" id="KW-0411">Iron-sulfur</keyword>
<sequence length="224" mass="23568">MRYKDVFSIIGPSMVGPSSSHTAGAVRLGLTARAIFGGTPEEAEIALYGSFAATGRGHGTDLALVAGILGFGPDDERIKDAFRHAEEAGVALSFRTAHRPNVHPNTAAIVLRGGGREDSVTGCSHGGGNIAITEVNRFEVKFSADYPTLLVFHDDRPSMIAEIAVILGTAGVNIGYMEVDRMSRNGSALTVLELDQEPGAEVIGSISGLRGVRRVCVVPLVRRA</sequence>
<keyword evidence="7 11" id="KW-0408">Iron</keyword>
<proteinExistence type="inferred from homology"/>
<dbReference type="Gene3D" id="3.30.1330.90">
    <property type="entry name" value="D-3-phosphoglycerate dehydrogenase, domain 3"/>
    <property type="match status" value="1"/>
</dbReference>
<evidence type="ECO:0000259" key="13">
    <source>
        <dbReference type="Pfam" id="PF03315"/>
    </source>
</evidence>
<organism evidence="14 15">
    <name type="scientific">Thermobacillus composti (strain DSM 18247 / JCM 13945 / KWC4)</name>
    <dbReference type="NCBI Taxonomy" id="717605"/>
    <lineage>
        <taxon>Bacteria</taxon>
        <taxon>Bacillati</taxon>
        <taxon>Bacillota</taxon>
        <taxon>Bacilli</taxon>
        <taxon>Bacillales</taxon>
        <taxon>Paenibacillaceae</taxon>
        <taxon>Thermobacillus</taxon>
    </lineage>
</organism>
<dbReference type="RefSeq" id="WP_015254159.1">
    <property type="nucleotide sequence ID" value="NC_019897.1"/>
</dbReference>
<dbReference type="GO" id="GO:0003941">
    <property type="term" value="F:L-serine ammonia-lyase activity"/>
    <property type="evidence" value="ECO:0007669"/>
    <property type="project" value="UniProtKB-UniRule"/>
</dbReference>
<dbReference type="InterPro" id="IPR045865">
    <property type="entry name" value="ACT-like_dom_sf"/>
</dbReference>
<comment type="similarity">
    <text evidence="3 11 12">Belongs to the iron-sulfur dependent L-serine dehydratase family.</text>
</comment>
<keyword evidence="5 11" id="KW-0004">4Fe-4S</keyword>
<dbReference type="AlphaFoldDB" id="L0EC91"/>
<dbReference type="PIRSF" id="PIRSF036692">
    <property type="entry name" value="SDH_B"/>
    <property type="match status" value="1"/>
</dbReference>
<dbReference type="OrthoDB" id="9813137at2"/>
<dbReference type="SUPFAM" id="SSF55021">
    <property type="entry name" value="ACT-like"/>
    <property type="match status" value="1"/>
</dbReference>
<dbReference type="InterPro" id="IPR004643">
    <property type="entry name" value="Fe-S_L-Ser_bsu"/>
</dbReference>
<protein>
    <recommendedName>
        <fullName evidence="11">L-serine deaminase</fullName>
    </recommendedName>
</protein>
<gene>
    <name evidence="14" type="ordered locus">Theco_1236</name>
</gene>
<evidence type="ECO:0000256" key="1">
    <source>
        <dbReference type="ARBA" id="ARBA00001966"/>
    </source>
</evidence>
<evidence type="ECO:0000313" key="15">
    <source>
        <dbReference type="Proteomes" id="UP000010795"/>
    </source>
</evidence>
<dbReference type="GO" id="GO:0046872">
    <property type="term" value="F:metal ion binding"/>
    <property type="evidence" value="ECO:0007669"/>
    <property type="project" value="UniProtKB-UniRule"/>
</dbReference>
<evidence type="ECO:0000313" key="14">
    <source>
        <dbReference type="EMBL" id="AGA57402.1"/>
    </source>
</evidence>
<dbReference type="Proteomes" id="UP000010795">
    <property type="component" value="Chromosome"/>
</dbReference>
<evidence type="ECO:0000256" key="3">
    <source>
        <dbReference type="ARBA" id="ARBA00008636"/>
    </source>
</evidence>
<evidence type="ECO:0000256" key="11">
    <source>
        <dbReference type="PIRNR" id="PIRNR036692"/>
    </source>
</evidence>
<evidence type="ECO:0000256" key="6">
    <source>
        <dbReference type="ARBA" id="ARBA00022723"/>
    </source>
</evidence>
<dbReference type="InterPro" id="IPR029009">
    <property type="entry name" value="ASB_dom_sf"/>
</dbReference>
<evidence type="ECO:0000256" key="7">
    <source>
        <dbReference type="ARBA" id="ARBA00023004"/>
    </source>
</evidence>
<evidence type="ECO:0000256" key="5">
    <source>
        <dbReference type="ARBA" id="ARBA00022485"/>
    </source>
</evidence>
<evidence type="ECO:0000256" key="12">
    <source>
        <dbReference type="RuleBase" id="RU366059"/>
    </source>
</evidence>
<dbReference type="InterPro" id="IPR051318">
    <property type="entry name" value="Fe-S_L-Ser"/>
</dbReference>
<dbReference type="KEGG" id="tco:Theco_1236"/>
<dbReference type="STRING" id="717605.Theco_1236"/>
<keyword evidence="6 11" id="KW-0479">Metal-binding</keyword>
<dbReference type="PANTHER" id="PTHR30182:SF12">
    <property type="entry name" value="L-SERINE DEHYDRATASE, BETA CHAIN-RELATED"/>
    <property type="match status" value="1"/>
</dbReference>
<evidence type="ECO:0000256" key="9">
    <source>
        <dbReference type="ARBA" id="ARBA00023239"/>
    </source>
</evidence>
<dbReference type="GO" id="GO:0051539">
    <property type="term" value="F:4 iron, 4 sulfur cluster binding"/>
    <property type="evidence" value="ECO:0007669"/>
    <property type="project" value="UniProtKB-UniRule"/>
</dbReference>
<dbReference type="HOGENOM" id="CLU_086592_0_0_9"/>
<dbReference type="UniPathway" id="UPA00138"/>